<protein>
    <recommendedName>
        <fullName evidence="5">DUF3068 domain-containing protein</fullName>
    </recommendedName>
</protein>
<dbReference type="InterPro" id="IPR021424">
    <property type="entry name" value="PorA"/>
</dbReference>
<comment type="caution">
    <text evidence="3">The sequence shown here is derived from an EMBL/GenBank/DDBJ whole genome shotgun (WGS) entry which is preliminary data.</text>
</comment>
<name>A0ABQ5QV04_9ACTN</name>
<evidence type="ECO:0000256" key="1">
    <source>
        <dbReference type="SAM" id="MobiDB-lite"/>
    </source>
</evidence>
<evidence type="ECO:0000256" key="2">
    <source>
        <dbReference type="SAM" id="Phobius"/>
    </source>
</evidence>
<reference evidence="3" key="1">
    <citation type="submission" date="2022-12" db="EMBL/GenBank/DDBJ databases">
        <title>New Phytohabitans aurantiacus sp. RD004123 nov., an actinomycete isolated from soil.</title>
        <authorList>
            <person name="Triningsih D.W."/>
            <person name="Harunari E."/>
            <person name="Igarashi Y."/>
        </authorList>
    </citation>
    <scope>NUCLEOTIDE SEQUENCE</scope>
    <source>
        <strain evidence="3">RD004123</strain>
    </source>
</reference>
<dbReference type="Proteomes" id="UP001144280">
    <property type="component" value="Unassembled WGS sequence"/>
</dbReference>
<keyword evidence="2" id="KW-0472">Membrane</keyword>
<evidence type="ECO:0000313" key="4">
    <source>
        <dbReference type="Proteomes" id="UP001144280"/>
    </source>
</evidence>
<gene>
    <name evidence="3" type="ORF">Pa4123_30160</name>
</gene>
<dbReference type="Pfam" id="PF11271">
    <property type="entry name" value="PorA"/>
    <property type="match status" value="1"/>
</dbReference>
<dbReference type="RefSeq" id="WP_281895911.1">
    <property type="nucleotide sequence ID" value="NZ_BSDI01000012.1"/>
</dbReference>
<dbReference type="EMBL" id="BSDI01000012">
    <property type="protein sequence ID" value="GLH97741.1"/>
    <property type="molecule type" value="Genomic_DNA"/>
</dbReference>
<keyword evidence="2" id="KW-1133">Transmembrane helix</keyword>
<organism evidence="3 4">
    <name type="scientific">Phytohabitans aurantiacus</name>
    <dbReference type="NCBI Taxonomy" id="3016789"/>
    <lineage>
        <taxon>Bacteria</taxon>
        <taxon>Bacillati</taxon>
        <taxon>Actinomycetota</taxon>
        <taxon>Actinomycetes</taxon>
        <taxon>Micromonosporales</taxon>
        <taxon>Micromonosporaceae</taxon>
    </lineage>
</organism>
<evidence type="ECO:0008006" key="5">
    <source>
        <dbReference type="Google" id="ProtNLM"/>
    </source>
</evidence>
<feature type="transmembrane region" description="Helical" evidence="2">
    <location>
        <begin position="295"/>
        <end position="316"/>
    </location>
</feature>
<proteinExistence type="predicted"/>
<keyword evidence="4" id="KW-1185">Reference proteome</keyword>
<keyword evidence="2" id="KW-0812">Transmembrane</keyword>
<accession>A0ABQ5QV04</accession>
<evidence type="ECO:0000313" key="3">
    <source>
        <dbReference type="EMBL" id="GLH97741.1"/>
    </source>
</evidence>
<sequence>MKIRVIGAVIFGAGVFLLVAAAALAFVIAPSLKQLPYDLDPSTSVAEAPNATFLEIKPGQVEVKQATLRSTIEIIPDPMETEKLPEDLKGNVVVWDAYQNVIRTDDQYEISKYSAELALNRRSGAPADWDGQWLAEAVAADDPGNVKFVGQIYKFPFGTEKRTYQVWDRDLRTSLPAEFKGTETIEGVEVYRFEQVVAEQPAKNVSTESMSVLLGRFAPEATSGQVMYSNTRTLWVEPTTGMYIKVREEQHKELVPATGASTVLLDADFEYNQETITKAADRAGSNRAQLNLISIWAPLGLAIIGLLLVIYAFVLGRRAASGGAHRSGGGPASPAPAHNPAPARKDGGVLTDELPAPVTPAPGGPAGIPGNRSDRS</sequence>
<feature type="region of interest" description="Disordered" evidence="1">
    <location>
        <begin position="322"/>
        <end position="376"/>
    </location>
</feature>